<dbReference type="Gene3D" id="4.10.1080.10">
    <property type="entry name" value="TSP type-3 repeat"/>
    <property type="match status" value="2"/>
</dbReference>
<feature type="transmembrane region" description="Helical" evidence="6">
    <location>
        <begin position="1078"/>
        <end position="1098"/>
    </location>
</feature>
<keyword evidence="6" id="KW-0812">Transmembrane</keyword>
<evidence type="ECO:0000313" key="8">
    <source>
        <dbReference type="EMBL" id="PDW01781.1"/>
    </source>
</evidence>
<dbReference type="Proteomes" id="UP000220527">
    <property type="component" value="Unassembled WGS sequence"/>
</dbReference>
<comment type="subcellular location">
    <subcellularLocation>
        <location evidence="1">Secreted</location>
    </subcellularLocation>
</comment>
<reference evidence="9" key="1">
    <citation type="submission" date="2017-08" db="EMBL/GenBank/DDBJ databases">
        <authorList>
            <person name="Grouzdev D.S."/>
            <person name="Gaisin V.A."/>
            <person name="Rysina M.S."/>
            <person name="Gorlenko V.M."/>
        </authorList>
    </citation>
    <scope>NUCLEOTIDE SEQUENCE [LARGE SCALE GENOMIC DNA]</scope>
    <source>
        <strain evidence="9">Kir15-3F</strain>
    </source>
</reference>
<dbReference type="InterPro" id="IPR013783">
    <property type="entry name" value="Ig-like_fold"/>
</dbReference>
<evidence type="ECO:0000256" key="1">
    <source>
        <dbReference type="ARBA" id="ARBA00004613"/>
    </source>
</evidence>
<dbReference type="Pfam" id="PF18884">
    <property type="entry name" value="TSP3_bac"/>
    <property type="match status" value="5"/>
</dbReference>
<keyword evidence="2" id="KW-0964">Secreted</keyword>
<evidence type="ECO:0000256" key="3">
    <source>
        <dbReference type="ARBA" id="ARBA00022729"/>
    </source>
</evidence>
<protein>
    <recommendedName>
        <fullName evidence="7">LamG-like jellyroll fold domain-containing protein</fullName>
    </recommendedName>
</protein>
<keyword evidence="9" id="KW-1185">Reference proteome</keyword>
<accession>A0A2A6RFS2</accession>
<dbReference type="EMBL" id="NQWI01000109">
    <property type="protein sequence ID" value="PDW01781.1"/>
    <property type="molecule type" value="Genomic_DNA"/>
</dbReference>
<feature type="transmembrane region" description="Helical" evidence="6">
    <location>
        <begin position="1174"/>
        <end position="1197"/>
    </location>
</feature>
<feature type="transmembrane region" description="Helical" evidence="6">
    <location>
        <begin position="308"/>
        <end position="326"/>
    </location>
</feature>
<sequence>MVKRSRMTLFVHALPLLLLVLPLLALSFVRLQPVVRTDPVTASLQRAVLAGGYRFQADALLVSDPVPSMASVGQAPERHELFFRGHSNLKDDETYLRLWTQGGNVSMGDGSVELRISEGTTLIREGEGPWEEHQGLGDLYAPGGDLLGYLTAVREIELLAHDAALADGVTRYGFRIDGPALALYLRDQQQEALIRANRLPAHVQLQPNEQYNQLDGSGELWVDAAGLPVRQILHLRLPATGQQGALRAHFTMDLTVNDPPASGLSLGFQAGLVNMINGLSGLAPTVASFLFAFWLMVSLIIWQGSRRLANAMALVLITALVVSPLATAQRVHAFQAEQTEELAQQQPNHAVQPVEPAPPSVAEVAAHALTEVMLSSVRSEAAGQVSDDGLWVNTSSFAPAGDTAHLIKLAQLAEPVLPNASLALTHDDGRDSDGDGLTDFQERFLGTNPFHPDTDGDGLTDFQEVVGFEHGGRRWYLDPRSKDTNGDGIIDSLEVEIVGDTIRARDTNGNGIPDAFDRDNDGDGVPDLLDLSPNQHSIGRGAFNNSSPFWLKLDNLSFNRPVTIDFQVRPQNAQQLWYAQSSFDWPADHEGQIQNRNYSRGDVQILPMLEITVPPNSRATLPPHTPTGNGNFSSDELGAQGVTLRQADADALVAYVPLNMVSDPQTGARVALMGRMLYRGSPSWGSAHRIRLVWAVQMRNDLPDGRMDVPSIIQVYDNEAWFLTGLQVREDHGITGGLFMVDPAAQADAIQRDDTLFAFINSLETTFLRGRTDLTPADLVRRFNRLSNMHVPSDQRWGLPNTMRAEYFSYSDPLSMVRDLGGQRNRNFVQHVQAHHEPIVLNLRTEQFRALNLNSVGSNASWHGTVLTLDLPRSGARAVQLQTNASVNLNAYEFSNGAWQPLRHDQIVQRFIMRHQPQTSADEELRMGQLALLRNYVAVLVQGVSSMVSFNESQLFASLAHGDALVAQTNAAMANIAAGALKHANAALGPAEGSDTNQQLKLLGSMLISLGKTGASGGVTAWKIAGTFLTSFSDKAEFAVRGAIIGALLMGVTLIIAAQLGSMSPELNDWLINGGLDLVQHVVINVAAIVQSVVKLVVIARTIMNSGIEQVINTTPGLNIFIGVLTIGATVGFAIYQAIANQLSGVALAQLIITTTLQVAWTILLIALSFIPKFGLIIVAVIALIDAVLSIILSLILGRATTFSTWIFEQIARFIVDESRYLTVRPQVTHTSFGLVNPSMGMTSQNILRFSGYIEPNLGWNPNRIGNRWWGRPWSDQEAWSRVSGTVNFATHQQNLNAGPSFPPISWRYHSHLDLRFAAGLNRATEIWLNTAFNLPLKRCIFLWCGSYDDTQRYNTRIADRVVFDILPANLDEFFAMAFTGSGHRLAWDGRFPELPDADFDGVARGMDPNDRTWDADGDGLSDAFELEAASRGLRFDPRQRDTDGDGLSDLEEAILGTDPARRDTDGDGLSDFEEVNGFMMNVSGRMLLLRTNPLLADSNGDGISDFVKVRQSDALAERSRMAHWPLNEAGPNRFADRHGGLALTCVPTFHCPTAGVNVAGRTGVRFDGNNHQLTASADERFRMRDEFTFGAWIYRTSHHGGMIFNREGEYQLAIFPGGGILWAIANSRPGWTWVYVGADAPLNQWVHVGWTYNHGTVSTYINGNLVHTHHGAGTIGDVSPDHNELRIGGRSALWQPFIGLISDVHVFNRALPAGDLRVATGLQAALADEQEQPVEANLAAAIGIFPEIDDPDLVVHPGQNLVYTVTLRHNLDEGQPIRGTVWLNTPAGGLPSSSFELLPGAVQTFGTNLTVPNDAPEGTFTLDTMVQYSLNDEQTAIWTAPALLTQAGNGPRALALAATAGAQPPYALATEADGQVRFYATQADALPEAIALGAGTAPAVACDSAGCLVSWLADAQVQVRYVAEGNAAAPLNLGAGSSPAVASRNNGFLVAWLDDGALRAQRFAQDGTPQGEPLNLGVASAFALSGDSEGYLALYERGPAEQRDLWMLRVSDDAVGSPQAVSAAASAETAPALAFSSAFTNTLATYMRDGSLFGRIISGTMVGPEVTLLSDSDGALVRPVVAAGDDHFVVAAGLLVDGRPSMVYQAVAANGSLLGSKQLFAWAASGPQAPNIALACRSEQPCLVGPAGLAGADLQVASMRATLLSDRAGLVDRGVFPMPLTLTVDRTPPVAQILSLQDGDYLPAANLDGGLVLGGTVSDTNLIELIEVSVNNGAWQPAEGDTAWFFNLDVSALAEGAHTLRVRARDVAQNQGQPSAPLTVIVDRGAPDLTVNTLPSELVRPQLDAQGAWGLPLTGTLADPAAGNRPGSGSNQLVLQLLPADAEALITVAQEVTATNGLWQHFYRLAGPSGLDPQINPPTGSYTFTMNAADAVGNVREVTATTLVRVDATPPQIELEQPGELISTTQTLRGTLSDPGSVASGVQQLEVAFVPAEQVELQQEAGIYLPFEEPLGSQVFHSAADGASVGACDPATCPTLRVDGRIGQGLTLLPAQQVQLADRLGEVAGLSLVAWIDGSGSLFMRGEAGSAGFVEVTTSRVRLQGTTAACELPFSLPAASGWQHFAATYDGTALAVYHEGSLVATSACDAGSLPEATAQLSGFSGSLDEVAFYGRGLEAEEVGLLAGALEATWLNASLANPGATTSAWTLTVPEGLDGFYAMMLRASDVLGNQSIGRDGSLFWRGIVDTAAPRLGVTVAQQGSGDLARTLITCQAYDINLDSSTLDCVVPAGTILDEQERFFAYEPPAWQRLGLSLQNGMERTIVVAGHSSYSAAATVCDRFGRCVTATPQQAPSEVAPLDLLVTQPSATVFTNLNPLALQGSLAANAGLRALTVSINDTVVHQQNWDAGVLAASFNTTWTPGAEGRYTLLVVLEDQQGERIERSQTLFVDIAAPTAIAFAQPVITSTAIMSGVLALPINVSDTGVITSVQGSLDNTTWIDAGLFGQTWYLPVLDTPNMDGASLSYHLRASDAAGRTIEALNQQVIIDVTPPAPLELILETTTGQALATGDVVRTPGVGLRMRWPAGSDGSGTVSFWAGWSEAATPEQAQLNAYGAGAGSHSLDNPSEARAYYAHLIQRDAHGNQTIQTAGPIIFDTPLTPNLISQRDSVQPEQLVDTGWMASDCALVGQNSALARRSNDLAANNAVQQLFATWDDQALRLAWRGTIWGEHDDLYIYLDSAEGGATVAYSEGMPAGQPEGRMPDGFRPNLLLRVDNPSNASLLRWNGSTWLDAGSDVIIWPSHERPDQLEIYLPFTSLGLNDPANSDVGLLAYATEANSLNIWSIMPANNPLTSARVLNSPSSIGNVTHFRFTDIIFWEHMGAGVCPSDEQFLVDIRFTLSADPIGSIYSLFTDENIEHQALLLDGPQGQIASLELPHFDYQHPLLFDGQVITYTVHYENIGEVSSQNLRAWIINWDALRIPNATLVYDEEGIPYYELFLELGDLAPGASGSTSFTGVVDRAIAQHADENEDWATLDISFHDDSTGLEYAIDWFFIDHPVDILPPEFIAIETPERFVAPGAFMVEGLVWDESDVPDITIELRFGSQVRQVNCSDPTPDDGEWSCLVDPGNLADDTAISVRARATDAGGHVSDWSEVVNLRVDATAPRLVLSDATAARLALGSVSFGNLNLAGRVVDERAAAAVEICLDRNDSRGLQCEVVVVGSDSQWHYLLPIDSEGEGRRQQVQLTPIDEAGNRGATQSYSYIIDITAPTLSGQLIRPQMLPANAISGSNLRFTGTYSDAVSVVGIRVRIEQPDGTSSIAAAELQSGTWSYNLTLQQTGEHRIFAEARDAAGNVRMIGPIIAGGPLKVYLPLVMREGGGRQHVYLPFVQR</sequence>
<evidence type="ECO:0000256" key="4">
    <source>
        <dbReference type="ARBA" id="ARBA00022837"/>
    </source>
</evidence>
<evidence type="ECO:0000256" key="2">
    <source>
        <dbReference type="ARBA" id="ARBA00022525"/>
    </source>
</evidence>
<dbReference type="SMART" id="SM00560">
    <property type="entry name" value="LamGL"/>
    <property type="match status" value="1"/>
</dbReference>
<dbReference type="InterPro" id="IPR006558">
    <property type="entry name" value="LamG-like"/>
</dbReference>
<keyword evidence="5" id="KW-1015">Disulfide bond</keyword>
<proteinExistence type="predicted"/>
<comment type="caution">
    <text evidence="8">The sequence shown here is derived from an EMBL/GenBank/DDBJ whole genome shotgun (WGS) entry which is preliminary data.</text>
</comment>
<keyword evidence="6" id="KW-0472">Membrane</keyword>
<dbReference type="InterPro" id="IPR053180">
    <property type="entry name" value="Ca-binding_acidic-repeat"/>
</dbReference>
<dbReference type="NCBIfam" id="NF033510">
    <property type="entry name" value="Ca_tandemer"/>
    <property type="match status" value="1"/>
</dbReference>
<dbReference type="InterPro" id="IPR028974">
    <property type="entry name" value="TSP_type-3_rpt"/>
</dbReference>
<dbReference type="Pfam" id="PF13385">
    <property type="entry name" value="Laminin_G_3"/>
    <property type="match status" value="2"/>
</dbReference>
<dbReference type="InterPro" id="IPR059100">
    <property type="entry name" value="TSP3_bac"/>
</dbReference>
<dbReference type="SUPFAM" id="SSF103647">
    <property type="entry name" value="TSP type-3 repeat"/>
    <property type="match status" value="1"/>
</dbReference>
<feature type="transmembrane region" description="Helical" evidence="6">
    <location>
        <begin position="282"/>
        <end position="301"/>
    </location>
</feature>
<feature type="transmembrane region" description="Helical" evidence="6">
    <location>
        <begin position="1118"/>
        <end position="1139"/>
    </location>
</feature>
<dbReference type="InterPro" id="IPR013320">
    <property type="entry name" value="ConA-like_dom_sf"/>
</dbReference>
<dbReference type="RefSeq" id="WP_097645360.1">
    <property type="nucleotide sequence ID" value="NZ_NQWI01000109.1"/>
</dbReference>
<dbReference type="PROSITE" id="PS00018">
    <property type="entry name" value="EF_HAND_1"/>
    <property type="match status" value="1"/>
</dbReference>
<dbReference type="Gene3D" id="2.60.120.200">
    <property type="match status" value="2"/>
</dbReference>
<organism evidence="8 9">
    <name type="scientific">Candidatus Viridilinea mediisalina</name>
    <dbReference type="NCBI Taxonomy" id="2024553"/>
    <lineage>
        <taxon>Bacteria</taxon>
        <taxon>Bacillati</taxon>
        <taxon>Chloroflexota</taxon>
        <taxon>Chloroflexia</taxon>
        <taxon>Chloroflexales</taxon>
        <taxon>Chloroflexineae</taxon>
        <taxon>Oscillochloridaceae</taxon>
        <taxon>Candidatus Viridilinea</taxon>
    </lineage>
</organism>
<name>A0A2A6RFS2_9CHLR</name>
<feature type="transmembrane region" description="Helical" evidence="6">
    <location>
        <begin position="1038"/>
        <end position="1058"/>
    </location>
</feature>
<evidence type="ECO:0000256" key="5">
    <source>
        <dbReference type="ARBA" id="ARBA00023157"/>
    </source>
</evidence>
<dbReference type="SUPFAM" id="SSF49899">
    <property type="entry name" value="Concanavalin A-like lectins/glucanases"/>
    <property type="match status" value="2"/>
</dbReference>
<evidence type="ECO:0000313" key="9">
    <source>
        <dbReference type="Proteomes" id="UP000220527"/>
    </source>
</evidence>
<keyword evidence="6" id="KW-1133">Transmembrane helix</keyword>
<keyword evidence="4" id="KW-0106">Calcium</keyword>
<dbReference type="InterPro" id="IPR018247">
    <property type="entry name" value="EF_Hand_1_Ca_BS"/>
</dbReference>
<evidence type="ECO:0000259" key="7">
    <source>
        <dbReference type="SMART" id="SM00560"/>
    </source>
</evidence>
<feature type="transmembrane region" description="Helical" evidence="6">
    <location>
        <begin position="1145"/>
        <end position="1167"/>
    </location>
</feature>
<keyword evidence="3" id="KW-0732">Signal</keyword>
<gene>
    <name evidence="8" type="ORF">CJ255_17330</name>
</gene>
<evidence type="ECO:0000256" key="6">
    <source>
        <dbReference type="SAM" id="Phobius"/>
    </source>
</evidence>
<feature type="domain" description="LamG-like jellyroll fold" evidence="7">
    <location>
        <begin position="1586"/>
        <end position="1715"/>
    </location>
</feature>
<dbReference type="GO" id="GO:0005509">
    <property type="term" value="F:calcium ion binding"/>
    <property type="evidence" value="ECO:0007669"/>
    <property type="project" value="InterPro"/>
</dbReference>
<dbReference type="PANTHER" id="PTHR37467">
    <property type="entry name" value="EXPORTED CALCIUM-BINDING GLYCOPROTEIN-RELATED"/>
    <property type="match status" value="1"/>
</dbReference>
<dbReference type="PANTHER" id="PTHR37467:SF1">
    <property type="entry name" value="EXPORTED CALCIUM-BINDING GLYCOPROTEIN"/>
    <property type="match status" value="1"/>
</dbReference>
<dbReference type="Gene3D" id="2.60.40.10">
    <property type="entry name" value="Immunoglobulins"/>
    <property type="match status" value="2"/>
</dbReference>
<dbReference type="OrthoDB" id="134436at2"/>
<feature type="transmembrane region" description="Helical" evidence="6">
    <location>
        <begin position="1002"/>
        <end position="1026"/>
    </location>
</feature>